<protein>
    <submittedName>
        <fullName evidence="1">Uncharacterized protein</fullName>
    </submittedName>
</protein>
<proteinExistence type="predicted"/>
<dbReference type="AlphaFoldDB" id="A0A0B7BXS7"/>
<evidence type="ECO:0000313" key="1">
    <source>
        <dbReference type="EMBL" id="CEK97742.1"/>
    </source>
</evidence>
<gene>
    <name evidence="1" type="primary">ORF216756</name>
</gene>
<reference evidence="1" key="1">
    <citation type="submission" date="2014-12" db="EMBL/GenBank/DDBJ databases">
        <title>Insight into the proteome of Arion vulgaris.</title>
        <authorList>
            <person name="Aradska J."/>
            <person name="Bulat T."/>
            <person name="Smidak R."/>
            <person name="Sarate P."/>
            <person name="Gangsoo J."/>
            <person name="Sialana F."/>
            <person name="Bilban M."/>
            <person name="Lubec G."/>
        </authorList>
    </citation>
    <scope>NUCLEOTIDE SEQUENCE</scope>
    <source>
        <tissue evidence="1">Skin</tissue>
    </source>
</reference>
<accession>A0A0B7BXS7</accession>
<dbReference type="EMBL" id="HACG01050877">
    <property type="protein sequence ID" value="CEK97742.1"/>
    <property type="molecule type" value="Transcribed_RNA"/>
</dbReference>
<name>A0A0B7BXS7_9EUPU</name>
<sequence length="61" mass="7180">MSANSMILYHETEICLAVRVSQFIVHDNERANSLASTVVREFRMDKMMFFSLLATYSWMRT</sequence>
<feature type="non-terminal residue" evidence="1">
    <location>
        <position position="61"/>
    </location>
</feature>
<organism evidence="1">
    <name type="scientific">Arion vulgaris</name>
    <dbReference type="NCBI Taxonomy" id="1028688"/>
    <lineage>
        <taxon>Eukaryota</taxon>
        <taxon>Metazoa</taxon>
        <taxon>Spiralia</taxon>
        <taxon>Lophotrochozoa</taxon>
        <taxon>Mollusca</taxon>
        <taxon>Gastropoda</taxon>
        <taxon>Heterobranchia</taxon>
        <taxon>Euthyneura</taxon>
        <taxon>Panpulmonata</taxon>
        <taxon>Eupulmonata</taxon>
        <taxon>Stylommatophora</taxon>
        <taxon>Helicina</taxon>
        <taxon>Arionoidea</taxon>
        <taxon>Arionidae</taxon>
        <taxon>Arion</taxon>
    </lineage>
</organism>